<evidence type="ECO:0000313" key="1">
    <source>
        <dbReference type="EMBL" id="GBN36555.1"/>
    </source>
</evidence>
<protein>
    <submittedName>
        <fullName evidence="1">Uncharacterized protein</fullName>
    </submittedName>
</protein>
<dbReference type="Proteomes" id="UP000499080">
    <property type="component" value="Unassembled WGS sequence"/>
</dbReference>
<gene>
    <name evidence="1" type="ORF">AVEN_88806_1</name>
</gene>
<reference evidence="1 2" key="1">
    <citation type="journal article" date="2019" name="Sci. Rep.">
        <title>Orb-weaving spider Araneus ventricosus genome elucidates the spidroin gene catalogue.</title>
        <authorList>
            <person name="Kono N."/>
            <person name="Nakamura H."/>
            <person name="Ohtoshi R."/>
            <person name="Moran D.A.P."/>
            <person name="Shinohara A."/>
            <person name="Yoshida Y."/>
            <person name="Fujiwara M."/>
            <person name="Mori M."/>
            <person name="Tomita M."/>
            <person name="Arakawa K."/>
        </authorList>
    </citation>
    <scope>NUCLEOTIDE SEQUENCE [LARGE SCALE GENOMIC DNA]</scope>
</reference>
<evidence type="ECO:0000313" key="2">
    <source>
        <dbReference type="Proteomes" id="UP000499080"/>
    </source>
</evidence>
<name>A0A4Y2NB07_ARAVE</name>
<accession>A0A4Y2NB07</accession>
<dbReference type="AlphaFoldDB" id="A0A4Y2NB07"/>
<comment type="caution">
    <text evidence="1">The sequence shown here is derived from an EMBL/GenBank/DDBJ whole genome shotgun (WGS) entry which is preliminary data.</text>
</comment>
<sequence>MLFPCHVNLMAGKKNLHKFLLEAKPLNHDLGDKMKRLENTRIMAIYLLGMEIEKLQEISMRHHTLLEGYNTELLKQGINLGVLSAVRAAKLSPIESCCYCYY</sequence>
<dbReference type="EMBL" id="BGPR01286612">
    <property type="protein sequence ID" value="GBN36555.1"/>
    <property type="molecule type" value="Genomic_DNA"/>
</dbReference>
<organism evidence="1 2">
    <name type="scientific">Araneus ventricosus</name>
    <name type="common">Orbweaver spider</name>
    <name type="synonym">Epeira ventricosa</name>
    <dbReference type="NCBI Taxonomy" id="182803"/>
    <lineage>
        <taxon>Eukaryota</taxon>
        <taxon>Metazoa</taxon>
        <taxon>Ecdysozoa</taxon>
        <taxon>Arthropoda</taxon>
        <taxon>Chelicerata</taxon>
        <taxon>Arachnida</taxon>
        <taxon>Araneae</taxon>
        <taxon>Araneomorphae</taxon>
        <taxon>Entelegynae</taxon>
        <taxon>Araneoidea</taxon>
        <taxon>Araneidae</taxon>
        <taxon>Araneus</taxon>
    </lineage>
</organism>
<proteinExistence type="predicted"/>
<keyword evidence="2" id="KW-1185">Reference proteome</keyword>